<feature type="transmembrane region" description="Helical" evidence="13">
    <location>
        <begin position="179"/>
        <end position="207"/>
    </location>
</feature>
<comment type="similarity">
    <text evidence="3 13">Belongs to the G-protein coupled receptor 1 family.</text>
</comment>
<dbReference type="GO" id="GO:0019236">
    <property type="term" value="P:response to pheromone"/>
    <property type="evidence" value="ECO:0007669"/>
    <property type="project" value="UniProtKB-KW"/>
</dbReference>
<dbReference type="GO" id="GO:0005886">
    <property type="term" value="C:plasma membrane"/>
    <property type="evidence" value="ECO:0007669"/>
    <property type="project" value="UniProtKB-SubCell"/>
</dbReference>
<dbReference type="GO" id="GO:0007606">
    <property type="term" value="P:sensory perception of chemical stimulus"/>
    <property type="evidence" value="ECO:0007669"/>
    <property type="project" value="UniProtKB-ARBA"/>
</dbReference>
<dbReference type="RefSeq" id="XP_006194473.2">
    <property type="nucleotide sequence ID" value="XM_006194411.2"/>
</dbReference>
<keyword evidence="10 13" id="KW-0675">Receptor</keyword>
<protein>
    <recommendedName>
        <fullName evidence="13">Vomeronasal type-1 receptor</fullName>
    </recommendedName>
</protein>
<evidence type="ECO:0000256" key="10">
    <source>
        <dbReference type="ARBA" id="ARBA00023170"/>
    </source>
</evidence>
<evidence type="ECO:0000313" key="15">
    <source>
        <dbReference type="Proteomes" id="UP000694856"/>
    </source>
</evidence>
<feature type="transmembrane region" description="Helical" evidence="13">
    <location>
        <begin position="266"/>
        <end position="286"/>
    </location>
</feature>
<dbReference type="InterPro" id="IPR004072">
    <property type="entry name" value="Vmron_rcpt_1"/>
</dbReference>
<feature type="transmembrane region" description="Helical" evidence="13">
    <location>
        <begin position="12"/>
        <end position="30"/>
    </location>
</feature>
<accession>A0A8B6YP02</accession>
<keyword evidence="8 13" id="KW-0297">G-protein coupled receptor</keyword>
<evidence type="ECO:0000313" key="16">
    <source>
        <dbReference type="RefSeq" id="XP_006194473.2"/>
    </source>
</evidence>
<dbReference type="SUPFAM" id="SSF81321">
    <property type="entry name" value="Family A G protein-coupled receptor-like"/>
    <property type="match status" value="1"/>
</dbReference>
<dbReference type="PANTHER" id="PTHR24062">
    <property type="entry name" value="VOMERONASAL TYPE-1 RECEPTOR"/>
    <property type="match status" value="1"/>
</dbReference>
<dbReference type="AlphaFoldDB" id="A0A8B6YP02"/>
<dbReference type="GO" id="GO:0016503">
    <property type="term" value="F:pheromone receptor activity"/>
    <property type="evidence" value="ECO:0007669"/>
    <property type="project" value="InterPro"/>
</dbReference>
<dbReference type="PROSITE" id="PS50262">
    <property type="entry name" value="G_PROTEIN_RECEP_F1_2"/>
    <property type="match status" value="1"/>
</dbReference>
<dbReference type="PRINTS" id="PR01534">
    <property type="entry name" value="VOMERONASL1R"/>
</dbReference>
<keyword evidence="6 13" id="KW-0812">Transmembrane</keyword>
<keyword evidence="4 13" id="KW-1003">Cell membrane</keyword>
<evidence type="ECO:0000256" key="6">
    <source>
        <dbReference type="ARBA" id="ARBA00022692"/>
    </source>
</evidence>
<evidence type="ECO:0000256" key="8">
    <source>
        <dbReference type="ARBA" id="ARBA00023040"/>
    </source>
</evidence>
<dbReference type="Pfam" id="PF03402">
    <property type="entry name" value="V1R"/>
    <property type="match status" value="1"/>
</dbReference>
<feature type="domain" description="G-protein coupled receptors family 1 profile" evidence="14">
    <location>
        <begin position="22"/>
        <end position="286"/>
    </location>
</feature>
<feature type="transmembrane region" description="Helical" evidence="13">
    <location>
        <begin position="51"/>
        <end position="72"/>
    </location>
</feature>
<keyword evidence="15" id="KW-1185">Reference proteome</keyword>
<keyword evidence="5 13" id="KW-0589">Pheromone response</keyword>
<evidence type="ECO:0000256" key="12">
    <source>
        <dbReference type="ARBA" id="ARBA00023224"/>
    </source>
</evidence>
<name>A0A8B6YP02_CAMFR</name>
<comment type="function">
    <text evidence="1">Putative pheromone receptor.</text>
</comment>
<keyword evidence="12 13" id="KW-0807">Transducer</keyword>
<organism evidence="15 16">
    <name type="scientific">Camelus ferus</name>
    <name type="common">Wild bactrian camel</name>
    <name type="synonym">Camelus bactrianus ferus</name>
    <dbReference type="NCBI Taxonomy" id="419612"/>
    <lineage>
        <taxon>Eukaryota</taxon>
        <taxon>Metazoa</taxon>
        <taxon>Chordata</taxon>
        <taxon>Craniata</taxon>
        <taxon>Vertebrata</taxon>
        <taxon>Euteleostomi</taxon>
        <taxon>Mammalia</taxon>
        <taxon>Eutheria</taxon>
        <taxon>Laurasiatheria</taxon>
        <taxon>Artiodactyla</taxon>
        <taxon>Tylopoda</taxon>
        <taxon>Camelidae</taxon>
        <taxon>Camelus</taxon>
    </lineage>
</organism>
<keyword evidence="7 13" id="KW-1133">Transmembrane helix</keyword>
<sequence>MDSRDVTLDVIFLTQTVVGILGNFLLLSHYNSLYLTRYRLRCTDLMLKHMIVANFLVLLCKGVPHTMAVFGWKHSPSDFGCKLFFFLHRVGRGVSIGSIYLLSVFQVMTISPRNSRWAELKGKSLRYIVPSILLCWFLQMLVSIIFPVCIHGKWSNKSITDNRDFGYCSSFCHHKTSNVLFAALLLFPDVSCLGLMLWASGSMVFILHRHKQRVQHIRRNNASSTSSPEARATKTILLLVSTFVYFYTLSFIFQVVLSLFENPSWFLVSIATVITACFPTVSPFLLMSRDSIVHSLYFAWRRNTKSPTMRRNM</sequence>
<dbReference type="CDD" id="cd13949">
    <property type="entry name" value="7tm_V1R_pheromone"/>
    <property type="match status" value="1"/>
</dbReference>
<evidence type="ECO:0000256" key="13">
    <source>
        <dbReference type="RuleBase" id="RU364061"/>
    </source>
</evidence>
<proteinExistence type="inferred from homology"/>
<evidence type="ECO:0000256" key="1">
    <source>
        <dbReference type="ARBA" id="ARBA00003878"/>
    </source>
</evidence>
<evidence type="ECO:0000259" key="14">
    <source>
        <dbReference type="PROSITE" id="PS50262"/>
    </source>
</evidence>
<feature type="transmembrane region" description="Helical" evidence="13">
    <location>
        <begin position="236"/>
        <end position="260"/>
    </location>
</feature>
<dbReference type="KEGG" id="cfr:102510056"/>
<dbReference type="GeneID" id="102510056"/>
<feature type="transmembrane region" description="Helical" evidence="13">
    <location>
        <begin position="84"/>
        <end position="105"/>
    </location>
</feature>
<dbReference type="InterPro" id="IPR017452">
    <property type="entry name" value="GPCR_Rhodpsn_7TM"/>
</dbReference>
<reference evidence="16" key="1">
    <citation type="submission" date="2025-08" db="UniProtKB">
        <authorList>
            <consortium name="RefSeq"/>
        </authorList>
    </citation>
    <scope>IDENTIFICATION</scope>
    <source>
        <tissue evidence="16">Ear skin</tissue>
    </source>
</reference>
<keyword evidence="11" id="KW-0325">Glycoprotein</keyword>
<evidence type="ECO:0000256" key="5">
    <source>
        <dbReference type="ARBA" id="ARBA00022507"/>
    </source>
</evidence>
<feature type="transmembrane region" description="Helical" evidence="13">
    <location>
        <begin position="125"/>
        <end position="146"/>
    </location>
</feature>
<dbReference type="Gene3D" id="1.20.1070.10">
    <property type="entry name" value="Rhodopsin 7-helix transmembrane proteins"/>
    <property type="match status" value="1"/>
</dbReference>
<evidence type="ECO:0000256" key="3">
    <source>
        <dbReference type="ARBA" id="ARBA00010663"/>
    </source>
</evidence>
<evidence type="ECO:0000256" key="11">
    <source>
        <dbReference type="ARBA" id="ARBA00023180"/>
    </source>
</evidence>
<dbReference type="Proteomes" id="UP000694856">
    <property type="component" value="Chromosome 9"/>
</dbReference>
<evidence type="ECO:0000256" key="9">
    <source>
        <dbReference type="ARBA" id="ARBA00023136"/>
    </source>
</evidence>
<dbReference type="FunFam" id="1.20.1070.10:FF:000033">
    <property type="entry name" value="Vomeronasal type-1 receptor"/>
    <property type="match status" value="1"/>
</dbReference>
<evidence type="ECO:0000256" key="7">
    <source>
        <dbReference type="ARBA" id="ARBA00022989"/>
    </source>
</evidence>
<evidence type="ECO:0000256" key="2">
    <source>
        <dbReference type="ARBA" id="ARBA00004651"/>
    </source>
</evidence>
<keyword evidence="9 13" id="KW-0472">Membrane</keyword>
<comment type="subcellular location">
    <subcellularLocation>
        <location evidence="2 13">Cell membrane</location>
        <topology evidence="2 13">Multi-pass membrane protein</topology>
    </subcellularLocation>
</comment>
<evidence type="ECO:0000256" key="4">
    <source>
        <dbReference type="ARBA" id="ARBA00022475"/>
    </source>
</evidence>
<gene>
    <name evidence="16" type="primary">LOC102510056</name>
</gene>